<dbReference type="SMART" id="SM00448">
    <property type="entry name" value="REC"/>
    <property type="match status" value="1"/>
</dbReference>
<dbReference type="InterPro" id="IPR001789">
    <property type="entry name" value="Sig_transdc_resp-reg_receiver"/>
</dbReference>
<dbReference type="Gene3D" id="1.10.287.130">
    <property type="match status" value="1"/>
</dbReference>
<organism evidence="8 9">
    <name type="scientific">Muricoccus pecuniae</name>
    <dbReference type="NCBI Taxonomy" id="693023"/>
    <lineage>
        <taxon>Bacteria</taxon>
        <taxon>Pseudomonadati</taxon>
        <taxon>Pseudomonadota</taxon>
        <taxon>Alphaproteobacteria</taxon>
        <taxon>Acetobacterales</taxon>
        <taxon>Roseomonadaceae</taxon>
        <taxon>Muricoccus</taxon>
    </lineage>
</organism>
<keyword evidence="8" id="KW-0808">Transferase</keyword>
<dbReference type="InterPro" id="IPR036097">
    <property type="entry name" value="HisK_dim/P_sf"/>
</dbReference>
<dbReference type="SMART" id="SM00387">
    <property type="entry name" value="HATPase_c"/>
    <property type="match status" value="1"/>
</dbReference>
<accession>A0A840Y2I9</accession>
<dbReference type="InterPro" id="IPR003594">
    <property type="entry name" value="HATPase_dom"/>
</dbReference>
<dbReference type="Pfam" id="PF00072">
    <property type="entry name" value="Response_reg"/>
    <property type="match status" value="1"/>
</dbReference>
<feature type="domain" description="Histidine kinase" evidence="6">
    <location>
        <begin position="170"/>
        <end position="395"/>
    </location>
</feature>
<gene>
    <name evidence="8" type="ORF">FHS87_003008</name>
</gene>
<dbReference type="AlphaFoldDB" id="A0A840Y2I9"/>
<dbReference type="GO" id="GO:0000155">
    <property type="term" value="F:phosphorelay sensor kinase activity"/>
    <property type="evidence" value="ECO:0007669"/>
    <property type="project" value="InterPro"/>
</dbReference>
<feature type="modified residue" description="4-aspartylphosphate" evidence="4">
    <location>
        <position position="469"/>
    </location>
</feature>
<dbReference type="RefSeq" id="WP_184519930.1">
    <property type="nucleotide sequence ID" value="NZ_JACIJD010000013.1"/>
</dbReference>
<dbReference type="InterPro" id="IPR036890">
    <property type="entry name" value="HATPase_C_sf"/>
</dbReference>
<feature type="compositionally biased region" description="Basic and acidic residues" evidence="5">
    <location>
        <begin position="1"/>
        <end position="13"/>
    </location>
</feature>
<evidence type="ECO:0000256" key="2">
    <source>
        <dbReference type="ARBA" id="ARBA00012438"/>
    </source>
</evidence>
<dbReference type="InterPro" id="IPR003661">
    <property type="entry name" value="HisK_dim/P_dom"/>
</dbReference>
<dbReference type="PROSITE" id="PS50110">
    <property type="entry name" value="RESPONSE_REGULATORY"/>
    <property type="match status" value="1"/>
</dbReference>
<dbReference type="PANTHER" id="PTHR43065:SF42">
    <property type="entry name" value="TWO-COMPONENT SENSOR PPRA"/>
    <property type="match status" value="1"/>
</dbReference>
<keyword evidence="8" id="KW-0418">Kinase</keyword>
<proteinExistence type="predicted"/>
<dbReference type="Proteomes" id="UP000580654">
    <property type="component" value="Unassembled WGS sequence"/>
</dbReference>
<dbReference type="SUPFAM" id="SSF55874">
    <property type="entry name" value="ATPase domain of HSP90 chaperone/DNA topoisomerase II/histidine kinase"/>
    <property type="match status" value="1"/>
</dbReference>
<dbReference type="EMBL" id="JACIJD010000013">
    <property type="protein sequence ID" value="MBB5694955.1"/>
    <property type="molecule type" value="Genomic_DNA"/>
</dbReference>
<sequence>MDRCLRSARRDSASARAPGAGGGAASGQARAERLDVLLSGMTDGVMMLDADLRLVEWNALFPASTGVPAETLRAGMSMEEILRAQAAAGEFGEVEVEAEVARRIALLRAGGSSGTIERTRPNGQVLELRRARLPDGGFVTLYTDITARRQAEDKLRQAQKMETVGQLTGSVAHDFNNLLMIILGNLEIADRALRAGDPGKARRGIEVARSGARRAAALTQRLLAFSRRQPRDPRPVDVNALIRNLADLIQQSASDHVAVEFDLTDDPWTALVDPNQLETALLNLVINARDAMPKGGVVTIATEQVSRSGSLAPLPVTVPGDEFVRIAVRDTGTGMSQEVAARASEPFFTTKEAGKGTGLGLHQVVEFAAGAGGQVRIDSEPGIGTAVTLYLPLLTSGHPDEAAPAGPAESVPFAGRGEKILVVENEPAILAYTTEGLEALGYRVIGAQNASAALTLLEETPDIAVLFTDFGLPGIDGAQLAREAKRRWPGLPVLYTTGGPEAPVPPDGWPDEGGDPVVKPYGLPTLAKAIRAVLDRRASLPVAGPV</sequence>
<comment type="catalytic activity">
    <reaction evidence="1">
        <text>ATP + protein L-histidine = ADP + protein N-phospho-L-histidine.</text>
        <dbReference type="EC" id="2.7.13.3"/>
    </reaction>
</comment>
<dbReference type="CDD" id="cd00082">
    <property type="entry name" value="HisKA"/>
    <property type="match status" value="1"/>
</dbReference>
<dbReference type="InterPro" id="IPR011006">
    <property type="entry name" value="CheY-like_superfamily"/>
</dbReference>
<dbReference type="SUPFAM" id="SSF52172">
    <property type="entry name" value="CheY-like"/>
    <property type="match status" value="1"/>
</dbReference>
<feature type="domain" description="Response regulatory" evidence="7">
    <location>
        <begin position="419"/>
        <end position="534"/>
    </location>
</feature>
<dbReference type="InterPro" id="IPR035965">
    <property type="entry name" value="PAS-like_dom_sf"/>
</dbReference>
<evidence type="ECO:0000256" key="3">
    <source>
        <dbReference type="ARBA" id="ARBA00022553"/>
    </source>
</evidence>
<dbReference type="SUPFAM" id="SSF55785">
    <property type="entry name" value="PYP-like sensor domain (PAS domain)"/>
    <property type="match status" value="1"/>
</dbReference>
<dbReference type="Gene3D" id="3.30.565.10">
    <property type="entry name" value="Histidine kinase-like ATPase, C-terminal domain"/>
    <property type="match status" value="1"/>
</dbReference>
<dbReference type="EC" id="2.7.13.3" evidence="2"/>
<keyword evidence="3 4" id="KW-0597">Phosphoprotein</keyword>
<keyword evidence="9" id="KW-1185">Reference proteome</keyword>
<reference evidence="8 9" key="1">
    <citation type="submission" date="2020-08" db="EMBL/GenBank/DDBJ databases">
        <title>Genomic Encyclopedia of Type Strains, Phase IV (KMG-IV): sequencing the most valuable type-strain genomes for metagenomic binning, comparative biology and taxonomic classification.</title>
        <authorList>
            <person name="Goeker M."/>
        </authorList>
    </citation>
    <scope>NUCLEOTIDE SEQUENCE [LARGE SCALE GENOMIC DNA]</scope>
    <source>
        <strain evidence="8 9">DSM 25622</strain>
    </source>
</reference>
<dbReference type="PANTHER" id="PTHR43065">
    <property type="entry name" value="SENSOR HISTIDINE KINASE"/>
    <property type="match status" value="1"/>
</dbReference>
<name>A0A840Y2I9_9PROT</name>
<dbReference type="Pfam" id="PF00512">
    <property type="entry name" value="HisKA"/>
    <property type="match status" value="1"/>
</dbReference>
<evidence type="ECO:0000256" key="1">
    <source>
        <dbReference type="ARBA" id="ARBA00000085"/>
    </source>
</evidence>
<dbReference type="PRINTS" id="PR00344">
    <property type="entry name" value="BCTRLSENSOR"/>
</dbReference>
<evidence type="ECO:0000256" key="5">
    <source>
        <dbReference type="SAM" id="MobiDB-lite"/>
    </source>
</evidence>
<dbReference type="InterPro" id="IPR005467">
    <property type="entry name" value="His_kinase_dom"/>
</dbReference>
<dbReference type="Pfam" id="PF02518">
    <property type="entry name" value="HATPase_c"/>
    <property type="match status" value="1"/>
</dbReference>
<evidence type="ECO:0000256" key="4">
    <source>
        <dbReference type="PROSITE-ProRule" id="PRU00169"/>
    </source>
</evidence>
<feature type="region of interest" description="Disordered" evidence="5">
    <location>
        <begin position="1"/>
        <end position="26"/>
    </location>
</feature>
<dbReference type="InterPro" id="IPR004358">
    <property type="entry name" value="Sig_transdc_His_kin-like_C"/>
</dbReference>
<dbReference type="Pfam" id="PF12860">
    <property type="entry name" value="PAS_7"/>
    <property type="match status" value="1"/>
</dbReference>
<protein>
    <recommendedName>
        <fullName evidence="2">histidine kinase</fullName>
        <ecNumber evidence="2">2.7.13.3</ecNumber>
    </recommendedName>
</protein>
<dbReference type="Gene3D" id="3.30.450.20">
    <property type="entry name" value="PAS domain"/>
    <property type="match status" value="1"/>
</dbReference>
<evidence type="ECO:0000313" key="9">
    <source>
        <dbReference type="Proteomes" id="UP000580654"/>
    </source>
</evidence>
<dbReference type="SUPFAM" id="SSF47384">
    <property type="entry name" value="Homodimeric domain of signal transducing histidine kinase"/>
    <property type="match status" value="1"/>
</dbReference>
<comment type="caution">
    <text evidence="8">The sequence shown here is derived from an EMBL/GenBank/DDBJ whole genome shotgun (WGS) entry which is preliminary data.</text>
</comment>
<dbReference type="SMART" id="SM00388">
    <property type="entry name" value="HisKA"/>
    <property type="match status" value="1"/>
</dbReference>
<dbReference type="Gene3D" id="3.40.50.2300">
    <property type="match status" value="1"/>
</dbReference>
<evidence type="ECO:0000259" key="6">
    <source>
        <dbReference type="PROSITE" id="PS50109"/>
    </source>
</evidence>
<dbReference type="PROSITE" id="PS50109">
    <property type="entry name" value="HIS_KIN"/>
    <property type="match status" value="1"/>
</dbReference>
<evidence type="ECO:0000313" key="8">
    <source>
        <dbReference type="EMBL" id="MBB5694955.1"/>
    </source>
</evidence>
<evidence type="ECO:0000259" key="7">
    <source>
        <dbReference type="PROSITE" id="PS50110"/>
    </source>
</evidence>